<comment type="caution">
    <text evidence="2">The sequence shown here is derived from an EMBL/GenBank/DDBJ whole genome shotgun (WGS) entry which is preliminary data.</text>
</comment>
<sequence length="132" mass="15555">MDKETIYIKNLLVDLDKKSNEEKLRINLYTIMITAILSKKIFVKNSDIPEFISKLNIHYKDYVYRSRTLVVARIIREIEKSDKTKLLVFVSELKELLFESNNSSNHDNKKKLQTKGTNNNSADDILSQFRRE</sequence>
<feature type="region of interest" description="Disordered" evidence="1">
    <location>
        <begin position="101"/>
        <end position="132"/>
    </location>
</feature>
<dbReference type="RefSeq" id="WP_058918125.1">
    <property type="nucleotide sequence ID" value="NZ_JBHSQC010000025.1"/>
</dbReference>
<proteinExistence type="predicted"/>
<evidence type="ECO:0000256" key="1">
    <source>
        <dbReference type="SAM" id="MobiDB-lite"/>
    </source>
</evidence>
<organism evidence="2 3">
    <name type="scientific">Carnobacterium antarcticum</name>
    <dbReference type="NCBI Taxonomy" id="2126436"/>
    <lineage>
        <taxon>Bacteria</taxon>
        <taxon>Bacillati</taxon>
        <taxon>Bacillota</taxon>
        <taxon>Bacilli</taxon>
        <taxon>Lactobacillales</taxon>
        <taxon>Carnobacteriaceae</taxon>
        <taxon>Carnobacterium</taxon>
    </lineage>
</organism>
<evidence type="ECO:0000313" key="2">
    <source>
        <dbReference type="EMBL" id="MFD1799706.1"/>
    </source>
</evidence>
<dbReference type="Proteomes" id="UP001597285">
    <property type="component" value="Unassembled WGS sequence"/>
</dbReference>
<dbReference type="EMBL" id="JBHUFF010000013">
    <property type="protein sequence ID" value="MFD1799706.1"/>
    <property type="molecule type" value="Genomic_DNA"/>
</dbReference>
<name>A0ABW4NPK3_9LACT</name>
<gene>
    <name evidence="2" type="ORF">ACFSBK_07550</name>
</gene>
<accession>A0ABW4NPK3</accession>
<keyword evidence="3" id="KW-1185">Reference proteome</keyword>
<protein>
    <submittedName>
        <fullName evidence="2">Uncharacterized protein</fullName>
    </submittedName>
</protein>
<reference evidence="3" key="1">
    <citation type="journal article" date="2019" name="Int. J. Syst. Evol. Microbiol.">
        <title>The Global Catalogue of Microorganisms (GCM) 10K type strain sequencing project: providing services to taxonomists for standard genome sequencing and annotation.</title>
        <authorList>
            <consortium name="The Broad Institute Genomics Platform"/>
            <consortium name="The Broad Institute Genome Sequencing Center for Infectious Disease"/>
            <person name="Wu L."/>
            <person name="Ma J."/>
        </authorList>
    </citation>
    <scope>NUCLEOTIDE SEQUENCE [LARGE SCALE GENOMIC DNA]</scope>
    <source>
        <strain evidence="3">KCTC 42143</strain>
    </source>
</reference>
<evidence type="ECO:0000313" key="3">
    <source>
        <dbReference type="Proteomes" id="UP001597285"/>
    </source>
</evidence>